<evidence type="ECO:0000256" key="4">
    <source>
        <dbReference type="ARBA" id="ARBA00023136"/>
    </source>
</evidence>
<protein>
    <submittedName>
        <fullName evidence="6">Uncharacterized protein</fullName>
    </submittedName>
</protein>
<feature type="transmembrane region" description="Helical" evidence="5">
    <location>
        <begin position="16"/>
        <end position="37"/>
    </location>
</feature>
<keyword evidence="3 5" id="KW-1133">Transmembrane helix</keyword>
<gene>
    <name evidence="6" type="ORF">JR316_007560</name>
</gene>
<sequence length="126" mass="13680">MATKEFKTYATIHSGSYILIVLIAVSEIFASITGLKYAFTKASKNMRSLVMFIFLLMTALLSAIGEAFVSLSADPLLVWNHGVMDILAFLTGLAGTLSVTGEHTVGRPEDILGLHLTQQTHLIHCI</sequence>
<feature type="transmembrane region" description="Helical" evidence="5">
    <location>
        <begin position="77"/>
        <end position="99"/>
    </location>
</feature>
<evidence type="ECO:0000256" key="2">
    <source>
        <dbReference type="ARBA" id="ARBA00022692"/>
    </source>
</evidence>
<dbReference type="InterPro" id="IPR036259">
    <property type="entry name" value="MFS_trans_sf"/>
</dbReference>
<comment type="caution">
    <text evidence="6">The sequence shown here is derived from an EMBL/GenBank/DDBJ whole genome shotgun (WGS) entry which is preliminary data.</text>
</comment>
<dbReference type="Gene3D" id="1.20.1250.20">
    <property type="entry name" value="MFS general substrate transporter like domains"/>
    <property type="match status" value="1"/>
</dbReference>
<name>A0A8H7XUQ3_PSICU</name>
<dbReference type="EMBL" id="JAFIQS010000007">
    <property type="protein sequence ID" value="KAG5167217.1"/>
    <property type="molecule type" value="Genomic_DNA"/>
</dbReference>
<dbReference type="Pfam" id="PF00854">
    <property type="entry name" value="PTR2"/>
    <property type="match status" value="1"/>
</dbReference>
<evidence type="ECO:0000256" key="5">
    <source>
        <dbReference type="SAM" id="Phobius"/>
    </source>
</evidence>
<comment type="subcellular location">
    <subcellularLocation>
        <location evidence="1">Membrane</location>
        <topology evidence="1">Multi-pass membrane protein</topology>
    </subcellularLocation>
</comment>
<organism evidence="6">
    <name type="scientific">Psilocybe cubensis</name>
    <name type="common">Psychedelic mushroom</name>
    <name type="synonym">Stropharia cubensis</name>
    <dbReference type="NCBI Taxonomy" id="181762"/>
    <lineage>
        <taxon>Eukaryota</taxon>
        <taxon>Fungi</taxon>
        <taxon>Dikarya</taxon>
        <taxon>Basidiomycota</taxon>
        <taxon>Agaricomycotina</taxon>
        <taxon>Agaricomycetes</taxon>
        <taxon>Agaricomycetidae</taxon>
        <taxon>Agaricales</taxon>
        <taxon>Agaricineae</taxon>
        <taxon>Strophariaceae</taxon>
        <taxon>Psilocybe</taxon>
    </lineage>
</organism>
<reference evidence="6" key="1">
    <citation type="submission" date="2021-02" db="EMBL/GenBank/DDBJ databases">
        <title>Psilocybe cubensis genome.</title>
        <authorList>
            <person name="Mckernan K.J."/>
            <person name="Crawford S."/>
            <person name="Trippe A."/>
            <person name="Kane L.T."/>
            <person name="Mclaughlin S."/>
        </authorList>
    </citation>
    <scope>NUCLEOTIDE SEQUENCE [LARGE SCALE GENOMIC DNA]</scope>
    <source>
        <strain evidence="6">MGC-MH-2018</strain>
    </source>
</reference>
<dbReference type="GO" id="GO:0016020">
    <property type="term" value="C:membrane"/>
    <property type="evidence" value="ECO:0007669"/>
    <property type="project" value="UniProtKB-SubCell"/>
</dbReference>
<evidence type="ECO:0000313" key="6">
    <source>
        <dbReference type="EMBL" id="KAG5167217.1"/>
    </source>
</evidence>
<feature type="transmembrane region" description="Helical" evidence="5">
    <location>
        <begin position="49"/>
        <end position="71"/>
    </location>
</feature>
<accession>A0A8H7XUQ3</accession>
<proteinExistence type="predicted"/>
<evidence type="ECO:0000256" key="1">
    <source>
        <dbReference type="ARBA" id="ARBA00004141"/>
    </source>
</evidence>
<dbReference type="InterPro" id="IPR000109">
    <property type="entry name" value="POT_fam"/>
</dbReference>
<dbReference type="GO" id="GO:0022857">
    <property type="term" value="F:transmembrane transporter activity"/>
    <property type="evidence" value="ECO:0007669"/>
    <property type="project" value="InterPro"/>
</dbReference>
<keyword evidence="4 5" id="KW-0472">Membrane</keyword>
<keyword evidence="2 5" id="KW-0812">Transmembrane</keyword>
<dbReference type="AlphaFoldDB" id="A0A8H7XUQ3"/>
<evidence type="ECO:0000256" key="3">
    <source>
        <dbReference type="ARBA" id="ARBA00022989"/>
    </source>
</evidence>